<proteinExistence type="predicted"/>
<evidence type="ECO:0000256" key="1">
    <source>
        <dbReference type="ARBA" id="ARBA00022598"/>
    </source>
</evidence>
<dbReference type="InterPro" id="IPR036615">
    <property type="entry name" value="Mur_ligase_C_dom_sf"/>
</dbReference>
<dbReference type="Pfam" id="PF08245">
    <property type="entry name" value="Mur_ligase_M"/>
    <property type="match status" value="1"/>
</dbReference>
<dbReference type="Gene3D" id="3.40.710.10">
    <property type="entry name" value="DD-peptidase/beta-lactamase superfamily"/>
    <property type="match status" value="1"/>
</dbReference>
<dbReference type="InterPro" id="IPR051046">
    <property type="entry name" value="MurCDEF_CellWall_CoF430Synth"/>
</dbReference>
<organism evidence="6 7">
    <name type="scientific">Lactiplantibacillus paraplantarum</name>
    <dbReference type="NCBI Taxonomy" id="60520"/>
    <lineage>
        <taxon>Bacteria</taxon>
        <taxon>Bacillati</taxon>
        <taxon>Bacillota</taxon>
        <taxon>Bacilli</taxon>
        <taxon>Lactobacillales</taxon>
        <taxon>Lactobacillaceae</taxon>
        <taxon>Lactiplantibacillus</taxon>
    </lineage>
</organism>
<dbReference type="SUPFAM" id="SSF56601">
    <property type="entry name" value="beta-lactamase/transpeptidase-like"/>
    <property type="match status" value="1"/>
</dbReference>
<reference evidence="6 7" key="1">
    <citation type="submission" date="2019-01" db="EMBL/GenBank/DDBJ databases">
        <title>Draft genome sequence of Lactobacillus paraplantarum OSY-TC318, a Producer of the novel lantibiotic Paraplantaracin TC318.</title>
        <authorList>
            <person name="Hussein W.E."/>
            <person name="Huang E."/>
            <person name="Yousef A.E."/>
        </authorList>
    </citation>
    <scope>NUCLEOTIDE SEQUENCE [LARGE SCALE GENOMIC DNA]</scope>
    <source>
        <strain evidence="6 7">OSY-TC318</strain>
    </source>
</reference>
<dbReference type="SUPFAM" id="SSF53244">
    <property type="entry name" value="MurD-like peptide ligases, peptide-binding domain"/>
    <property type="match status" value="1"/>
</dbReference>
<evidence type="ECO:0000313" key="7">
    <source>
        <dbReference type="Proteomes" id="UP000292648"/>
    </source>
</evidence>
<dbReference type="InterPro" id="IPR012338">
    <property type="entry name" value="Beta-lactam/transpept-like"/>
</dbReference>
<dbReference type="Gene3D" id="3.90.190.20">
    <property type="entry name" value="Mur ligase, C-terminal domain"/>
    <property type="match status" value="1"/>
</dbReference>
<dbReference type="SUPFAM" id="SSF53623">
    <property type="entry name" value="MurD-like peptide ligases, catalytic domain"/>
    <property type="match status" value="1"/>
</dbReference>
<dbReference type="Proteomes" id="UP000292648">
    <property type="component" value="Unassembled WGS sequence"/>
</dbReference>
<keyword evidence="2" id="KW-0547">Nucleotide-binding</keyword>
<accession>A0A4Q9Y260</accession>
<evidence type="ECO:0000259" key="4">
    <source>
        <dbReference type="Pfam" id="PF00768"/>
    </source>
</evidence>
<feature type="domain" description="Peptidase S11 D-alanyl-D-alanine carboxypeptidase A N-terminal" evidence="4">
    <location>
        <begin position="516"/>
        <end position="658"/>
    </location>
</feature>
<evidence type="ECO:0000313" key="6">
    <source>
        <dbReference type="EMBL" id="TBX46024.1"/>
    </source>
</evidence>
<dbReference type="InterPro" id="IPR036565">
    <property type="entry name" value="Mur-like_cat_sf"/>
</dbReference>
<dbReference type="Pfam" id="PF00768">
    <property type="entry name" value="Peptidase_S11"/>
    <property type="match status" value="1"/>
</dbReference>
<dbReference type="PANTHER" id="PTHR43024:SF1">
    <property type="entry name" value="UDP-N-ACETYLMURAMOYL-TRIPEPTIDE--D-ALANYL-D-ALANINE LIGASE"/>
    <property type="match status" value="1"/>
</dbReference>
<dbReference type="InterPro" id="IPR013221">
    <property type="entry name" value="Mur_ligase_cen"/>
</dbReference>
<name>A0A4Q9Y260_9LACO</name>
<dbReference type="EMBL" id="SEHH01000044">
    <property type="protein sequence ID" value="TBX46024.1"/>
    <property type="molecule type" value="Genomic_DNA"/>
</dbReference>
<sequence length="710" mass="79060">MKRLTMQDIAEISGGRWIVQPKNLKATVRHFALYGDEVRRDIGQENVLFAMSQDHWRKGSGNYGVYLSTFKDNHERVHTLQRFLKMAIVERPVPDAAVPQLLVDDAYKTLQKLTLATAKSYTGKTIAVTGSVGKSTTRRLIAYLLAKIGPTTSTIGNHNSRTSVKLQAMNHDLGMFNVLEIAAMALSYQEPNHNIGGVSGLLNLDLAVLTQIDAGQKGWSAQKNADVKTRLGANLKPNQPFLVNGEIKNLKEVIQFINRYTNNVITYGLTADCDYQGQLTSDGQMKIWYHNQLLGEVAINGLDNGLISDMLGALATFDLFGGKMSTEIMKDFGLECAHTTTQKTGELQVNGHHVTIVDDTHNAELLSIKNFIKFAKDYETKPNVKKIYIEGRVINLRNISYKTHLEVVNLLNAAGFDKYYLYGPEMDMVVPAAKQPAYGGYYTTPNQMVKAIAKELNQDLVIFIKADSRENSIGHVRTTLEKNLAYEASTAKNFAMTVGFQNDQAYIRCGVGRLLVILQALQKVASGKLKLTEPVTIKNALAKDHSINKVGLKLGARYTIYDLLTTAIVTAAPDVIINLAEYSYGSNQKAFEGLQMFAKKLDLSADTVHNITGRPTRRLQKTYLADLEKIGSAFTKLPDEVLSLLSTQRRQVNGKLYRKKSQLFKTGKIIGSVFLDWREHAGLYFWLNHQGIHTIAFINSPHSAYVDFLV</sequence>
<evidence type="ECO:0008006" key="8">
    <source>
        <dbReference type="Google" id="ProtNLM"/>
    </source>
</evidence>
<evidence type="ECO:0000256" key="3">
    <source>
        <dbReference type="ARBA" id="ARBA00022840"/>
    </source>
</evidence>
<comment type="caution">
    <text evidence="6">The sequence shown here is derived from an EMBL/GenBank/DDBJ whole genome shotgun (WGS) entry which is preliminary data.</text>
</comment>
<feature type="non-terminal residue" evidence="6">
    <location>
        <position position="710"/>
    </location>
</feature>
<gene>
    <name evidence="6" type="ORF">EUZ87_05620</name>
</gene>
<evidence type="ECO:0000256" key="2">
    <source>
        <dbReference type="ARBA" id="ARBA00022741"/>
    </source>
</evidence>
<dbReference type="InterPro" id="IPR001967">
    <property type="entry name" value="Peptidase_S11_N"/>
</dbReference>
<dbReference type="AlphaFoldDB" id="A0A4Q9Y260"/>
<feature type="domain" description="Mur ligase central" evidence="5">
    <location>
        <begin position="128"/>
        <end position="288"/>
    </location>
</feature>
<dbReference type="GO" id="GO:0005524">
    <property type="term" value="F:ATP binding"/>
    <property type="evidence" value="ECO:0007669"/>
    <property type="project" value="UniProtKB-KW"/>
</dbReference>
<dbReference type="PANTHER" id="PTHR43024">
    <property type="entry name" value="UDP-N-ACETYLMURAMOYL-TRIPEPTIDE--D-ALANYL-D-ALANINE LIGASE"/>
    <property type="match status" value="1"/>
</dbReference>
<evidence type="ECO:0000259" key="5">
    <source>
        <dbReference type="Pfam" id="PF08245"/>
    </source>
</evidence>
<dbReference type="GO" id="GO:0016881">
    <property type="term" value="F:acid-amino acid ligase activity"/>
    <property type="evidence" value="ECO:0007669"/>
    <property type="project" value="InterPro"/>
</dbReference>
<dbReference type="GO" id="GO:0006508">
    <property type="term" value="P:proteolysis"/>
    <property type="evidence" value="ECO:0007669"/>
    <property type="project" value="InterPro"/>
</dbReference>
<protein>
    <recommendedName>
        <fullName evidence="8">Mur ligase central domain-containing protein</fullName>
    </recommendedName>
</protein>
<keyword evidence="1" id="KW-0436">Ligase</keyword>
<dbReference type="GO" id="GO:0009002">
    <property type="term" value="F:serine-type D-Ala-D-Ala carboxypeptidase activity"/>
    <property type="evidence" value="ECO:0007669"/>
    <property type="project" value="InterPro"/>
</dbReference>
<dbReference type="Gene3D" id="3.40.1190.10">
    <property type="entry name" value="Mur-like, catalytic domain"/>
    <property type="match status" value="1"/>
</dbReference>
<keyword evidence="3" id="KW-0067">ATP-binding</keyword>